<dbReference type="GO" id="GO:0004332">
    <property type="term" value="F:fructose-bisphosphate aldolase activity"/>
    <property type="evidence" value="ECO:0007669"/>
    <property type="project" value="UniProtKB-EC"/>
</dbReference>
<keyword evidence="3" id="KW-0479">Metal-binding</keyword>
<keyword evidence="3" id="KW-0862">Zinc</keyword>
<dbReference type="STRING" id="67780.B6E78_01960"/>
<dbReference type="Pfam" id="PF01116">
    <property type="entry name" value="F_bP_aldolase"/>
    <property type="match status" value="1"/>
</dbReference>
<dbReference type="PROSITE" id="PS00806">
    <property type="entry name" value="ALDOLASE_CLASS_II_2"/>
    <property type="match status" value="1"/>
</dbReference>
<dbReference type="PANTHER" id="PTHR30304">
    <property type="entry name" value="D-TAGATOSE-1,6-BISPHOSPHATE ALDOLASE"/>
    <property type="match status" value="1"/>
</dbReference>
<dbReference type="NCBIfam" id="NF005284">
    <property type="entry name" value="PRK06801.1"/>
    <property type="match status" value="1"/>
</dbReference>
<dbReference type="Gene3D" id="3.20.20.70">
    <property type="entry name" value="Aldolase class I"/>
    <property type="match status" value="1"/>
</dbReference>
<evidence type="ECO:0000256" key="1">
    <source>
        <dbReference type="PIRSR" id="PIRSR001359-1"/>
    </source>
</evidence>
<feature type="binding site" evidence="2">
    <location>
        <begin position="210"/>
        <end position="212"/>
    </location>
    <ligand>
        <name>dihydroxyacetone phosphate</name>
        <dbReference type="ChEBI" id="CHEBI:57642"/>
    </ligand>
</feature>
<organism evidence="4 5">
    <name type="scientific">Edwardsiella ictaluri (strain 93-146)</name>
    <dbReference type="NCBI Taxonomy" id="634503"/>
    <lineage>
        <taxon>Bacteria</taxon>
        <taxon>Pseudomonadati</taxon>
        <taxon>Pseudomonadota</taxon>
        <taxon>Gammaproteobacteria</taxon>
        <taxon>Enterobacterales</taxon>
        <taxon>Hafniaceae</taxon>
        <taxon>Edwardsiella</taxon>
    </lineage>
</organism>
<sequence>MSLINLAKMLKTAKKEHFAVGAFNAIDNHFVDAIFAAADQNHSPIILNFAEVHSRLVNLEDMADYVCFKARRANVPVTLNLDHGLTLDAVTRAINSGFTSIMFDGSHLDYEDNVRQTADVVDICRELNISVEGELGAVGGDEGGALEGSADAAQYTDIDQAHDFVSRTGINALAVAIGNSHGRYKGVPKLDFARLDALANCVDVPLVLHGGSGLSAQDFRRVIELGIAKINFYTGMSQVALHTLETRLHDTALSNKYDHYLLLMKEVEHGVSTTVAEQMAIFGSLGKADGYA</sequence>
<dbReference type="GO" id="GO:0009025">
    <property type="term" value="F:tagatose-bisphosphate aldolase activity"/>
    <property type="evidence" value="ECO:0007669"/>
    <property type="project" value="TreeGrafter"/>
</dbReference>
<dbReference type="SUPFAM" id="SSF51569">
    <property type="entry name" value="Aldolase"/>
    <property type="match status" value="1"/>
</dbReference>
<dbReference type="InterPro" id="IPR000771">
    <property type="entry name" value="FBA_II"/>
</dbReference>
<evidence type="ECO:0000256" key="2">
    <source>
        <dbReference type="PIRSR" id="PIRSR001359-2"/>
    </source>
</evidence>
<feature type="binding site" evidence="3">
    <location>
        <position position="104"/>
    </location>
    <ligand>
        <name>Zn(2+)</name>
        <dbReference type="ChEBI" id="CHEBI:29105"/>
        <label>2</label>
    </ligand>
</feature>
<feature type="binding site" evidence="2">
    <location>
        <begin position="231"/>
        <end position="234"/>
    </location>
    <ligand>
        <name>dihydroxyacetone phosphate</name>
        <dbReference type="ChEBI" id="CHEBI:57642"/>
    </ligand>
</feature>
<evidence type="ECO:0000313" key="5">
    <source>
        <dbReference type="Proteomes" id="UP000001485"/>
    </source>
</evidence>
<dbReference type="Proteomes" id="UP000001485">
    <property type="component" value="Chromosome"/>
</dbReference>
<dbReference type="RefSeq" id="WP_015871089.1">
    <property type="nucleotide sequence ID" value="NC_012779.2"/>
</dbReference>
<dbReference type="EC" id="4.1.2.13" evidence="4"/>
<protein>
    <submittedName>
        <fullName evidence="4">Fructose-bisphosphate aldolase, class II, putative</fullName>
        <ecNumber evidence="4">4.1.2.13</ecNumber>
    </submittedName>
</protein>
<reference evidence="4 5" key="2">
    <citation type="journal article" date="2012" name="J. Bacteriol.">
        <title>Genome Sequence of Edwardsiella ictaluri 93-146, a Strain Associated with a Natural Channel Catfish Outbreak of Enteric Septicemia of Catfish.</title>
        <authorList>
            <person name="Williams M.L."/>
            <person name="Gillaspy A.F."/>
            <person name="Dyer D.W."/>
            <person name="Thune R.L."/>
            <person name="Waldbieser G.C."/>
            <person name="Schuster S.C."/>
            <person name="Gipson J."/>
            <person name="Zaitshik J."/>
            <person name="Landry C."/>
            <person name="Banes M.M."/>
            <person name="Lawrence M.L."/>
        </authorList>
    </citation>
    <scope>NUCLEOTIDE SEQUENCE [LARGE SCALE GENOMIC DNA]</scope>
    <source>
        <strain evidence="4 5">93-146</strain>
    </source>
</reference>
<dbReference type="PATRIC" id="fig|634503.3.peg.1576"/>
<dbReference type="GeneID" id="69538732"/>
<dbReference type="PANTHER" id="PTHR30304:SF0">
    <property type="entry name" value="D-TAGATOSE-1,6-BISPHOSPHATE ALDOLASE SUBUNIT GATY-RELATED"/>
    <property type="match status" value="1"/>
</dbReference>
<dbReference type="CDD" id="cd00947">
    <property type="entry name" value="TBP_aldolase_IIB"/>
    <property type="match status" value="1"/>
</dbReference>
<dbReference type="HOGENOM" id="CLU_040088_0_1_6"/>
<dbReference type="AlphaFoldDB" id="C5BE19"/>
<dbReference type="EMBL" id="CP001600">
    <property type="protein sequence ID" value="ACR68939.1"/>
    <property type="molecule type" value="Genomic_DNA"/>
</dbReference>
<dbReference type="OrthoDB" id="9803995at2"/>
<dbReference type="InterPro" id="IPR013785">
    <property type="entry name" value="Aldolase_TIM"/>
</dbReference>
<comment type="cofactor">
    <cofactor evidence="3">
        <name>Zn(2+)</name>
        <dbReference type="ChEBI" id="CHEBI:29105"/>
    </cofactor>
    <text evidence="3">Binds 2 Zn(2+) ions per subunit. One is catalytic and the other provides a structural contribution.</text>
</comment>
<accession>C5BE19</accession>
<dbReference type="PIRSF" id="PIRSF001359">
    <property type="entry name" value="F_bP_aldolase_II"/>
    <property type="match status" value="1"/>
</dbReference>
<evidence type="ECO:0000256" key="3">
    <source>
        <dbReference type="PIRSR" id="PIRSR001359-3"/>
    </source>
</evidence>
<dbReference type="GO" id="GO:0005975">
    <property type="term" value="P:carbohydrate metabolic process"/>
    <property type="evidence" value="ECO:0007669"/>
    <property type="project" value="InterPro"/>
</dbReference>
<feature type="binding site" evidence="3">
    <location>
        <position position="134"/>
    </location>
    <ligand>
        <name>Zn(2+)</name>
        <dbReference type="ChEBI" id="CHEBI:29105"/>
        <label>2</label>
    </ligand>
</feature>
<feature type="active site" description="Proton donor" evidence="1">
    <location>
        <position position="82"/>
    </location>
</feature>
<feature type="binding site" evidence="2">
    <location>
        <position position="182"/>
    </location>
    <ligand>
        <name>dihydroxyacetone phosphate</name>
        <dbReference type="ChEBI" id="CHEBI:57642"/>
    </ligand>
</feature>
<feature type="binding site" evidence="3">
    <location>
        <position position="83"/>
    </location>
    <ligand>
        <name>Zn(2+)</name>
        <dbReference type="ChEBI" id="CHEBI:29105"/>
        <label>1</label>
        <note>catalytic</note>
    </ligand>
</feature>
<keyword evidence="4" id="KW-0456">Lyase</keyword>
<dbReference type="GO" id="GO:0008270">
    <property type="term" value="F:zinc ion binding"/>
    <property type="evidence" value="ECO:0007669"/>
    <property type="project" value="InterPro"/>
</dbReference>
<evidence type="ECO:0000313" key="4">
    <source>
        <dbReference type="EMBL" id="ACR68939.1"/>
    </source>
</evidence>
<proteinExistence type="predicted"/>
<dbReference type="NCBIfam" id="TIGR00167">
    <property type="entry name" value="cbbA"/>
    <property type="match status" value="1"/>
</dbReference>
<name>C5BE19_EDWI9</name>
<reference evidence="5" key="1">
    <citation type="submission" date="2009-03" db="EMBL/GenBank/DDBJ databases">
        <title>Complete genome sequence of Edwardsiella ictaluri 93-146.</title>
        <authorList>
            <person name="Williams M.L."/>
            <person name="Gillaspy A.F."/>
            <person name="Dyer D.W."/>
            <person name="Thune R.L."/>
            <person name="Waldbieser G.C."/>
            <person name="Schuster S.C."/>
            <person name="Gipson J."/>
            <person name="Zaitshik J."/>
            <person name="Landry C."/>
            <person name="Lawrence M.L."/>
        </authorList>
    </citation>
    <scope>NUCLEOTIDE SEQUENCE [LARGE SCALE GENOMIC DNA]</scope>
    <source>
        <strain evidence="5">93-146</strain>
    </source>
</reference>
<dbReference type="InterPro" id="IPR050246">
    <property type="entry name" value="Class_II_FBP_aldolase"/>
</dbReference>
<dbReference type="KEGG" id="eic:NT01EI_1760"/>
<gene>
    <name evidence="4" type="ordered locus">NT01EI_1760</name>
</gene>
<feature type="binding site" evidence="3">
    <location>
        <position position="181"/>
    </location>
    <ligand>
        <name>Zn(2+)</name>
        <dbReference type="ChEBI" id="CHEBI:29105"/>
        <label>1</label>
        <note>catalytic</note>
    </ligand>
</feature>
<dbReference type="GO" id="GO:0005829">
    <property type="term" value="C:cytosol"/>
    <property type="evidence" value="ECO:0007669"/>
    <property type="project" value="TreeGrafter"/>
</dbReference>
<feature type="binding site" evidence="3">
    <location>
        <position position="209"/>
    </location>
    <ligand>
        <name>Zn(2+)</name>
        <dbReference type="ChEBI" id="CHEBI:29105"/>
        <label>1</label>
        <note>catalytic</note>
    </ligand>
</feature>